<dbReference type="OrthoDB" id="3188871at2759"/>
<proteinExistence type="predicted"/>
<evidence type="ECO:0000313" key="1">
    <source>
        <dbReference type="EMBL" id="PPQ66403.1"/>
    </source>
</evidence>
<dbReference type="EMBL" id="NHYE01005631">
    <property type="protein sequence ID" value="PPQ66403.1"/>
    <property type="molecule type" value="Genomic_DNA"/>
</dbReference>
<gene>
    <name evidence="1" type="ORF">CVT26_011271</name>
</gene>
<dbReference type="AlphaFoldDB" id="A0A409VJI4"/>
<accession>A0A409VJI4</accession>
<dbReference type="Proteomes" id="UP000284706">
    <property type="component" value="Unassembled WGS sequence"/>
</dbReference>
<reference evidence="1 2" key="1">
    <citation type="journal article" date="2018" name="Evol. Lett.">
        <title>Horizontal gene cluster transfer increased hallucinogenic mushroom diversity.</title>
        <authorList>
            <person name="Reynolds H.T."/>
            <person name="Vijayakumar V."/>
            <person name="Gluck-Thaler E."/>
            <person name="Korotkin H.B."/>
            <person name="Matheny P.B."/>
            <person name="Slot J.C."/>
        </authorList>
    </citation>
    <scope>NUCLEOTIDE SEQUENCE [LARGE SCALE GENOMIC DNA]</scope>
    <source>
        <strain evidence="1 2">SRW20</strain>
    </source>
</reference>
<comment type="caution">
    <text evidence="1">The sequence shown here is derived from an EMBL/GenBank/DDBJ whole genome shotgun (WGS) entry which is preliminary data.</text>
</comment>
<keyword evidence="2" id="KW-1185">Reference proteome</keyword>
<name>A0A409VJI4_9AGAR</name>
<evidence type="ECO:0008006" key="3">
    <source>
        <dbReference type="Google" id="ProtNLM"/>
    </source>
</evidence>
<evidence type="ECO:0000313" key="2">
    <source>
        <dbReference type="Proteomes" id="UP000284706"/>
    </source>
</evidence>
<protein>
    <recommendedName>
        <fullName evidence="3">NTF2 domain-containing protein</fullName>
    </recommendedName>
</protein>
<organism evidence="1 2">
    <name type="scientific">Gymnopilus dilepis</name>
    <dbReference type="NCBI Taxonomy" id="231916"/>
    <lineage>
        <taxon>Eukaryota</taxon>
        <taxon>Fungi</taxon>
        <taxon>Dikarya</taxon>
        <taxon>Basidiomycota</taxon>
        <taxon>Agaricomycotina</taxon>
        <taxon>Agaricomycetes</taxon>
        <taxon>Agaricomycetidae</taxon>
        <taxon>Agaricales</taxon>
        <taxon>Agaricineae</taxon>
        <taxon>Hymenogastraceae</taxon>
        <taxon>Gymnopilus</taxon>
    </lineage>
</organism>
<dbReference type="InParanoid" id="A0A409VJI4"/>
<sequence length="166" mass="17535">MAANIVLPSLTNWTEQHITAIFQATSQDDFTSAVNAFLSDKVQITVNGQSVSRTDFVNQLSAETALEQSATVTFSGAVEVPADSTQPVAAGSVGVFFNALIAEKLRVLGGPVTRQVATSLNVVIAQDPDVPQPKPSPIHGDFDGRRVKILNEVFTDTSVPVTVPTA</sequence>